<comment type="caution">
    <text evidence="2">The sequence shown here is derived from an EMBL/GenBank/DDBJ whole genome shotgun (WGS) entry which is preliminary data.</text>
</comment>
<reference evidence="2" key="1">
    <citation type="submission" date="2021-02" db="EMBL/GenBank/DDBJ databases">
        <title>Comparative genomics reveals that relaxation of natural selection precedes convergent phenotypic evolution of cavefish.</title>
        <authorList>
            <person name="Peng Z."/>
        </authorList>
    </citation>
    <scope>NUCLEOTIDE SEQUENCE</scope>
    <source>
        <tissue evidence="2">Muscle</tissue>
    </source>
</reference>
<evidence type="ECO:0000313" key="3">
    <source>
        <dbReference type="Proteomes" id="UP001059041"/>
    </source>
</evidence>
<evidence type="ECO:0000313" key="2">
    <source>
        <dbReference type="EMBL" id="KAI7804464.1"/>
    </source>
</evidence>
<dbReference type="EMBL" id="JAFHDT010000010">
    <property type="protein sequence ID" value="KAI7804464.1"/>
    <property type="molecule type" value="Genomic_DNA"/>
</dbReference>
<feature type="region of interest" description="Disordered" evidence="1">
    <location>
        <begin position="168"/>
        <end position="192"/>
    </location>
</feature>
<gene>
    <name evidence="2" type="ORF">IRJ41_011083</name>
</gene>
<keyword evidence="3" id="KW-1185">Reference proteome</keyword>
<feature type="compositionally biased region" description="Polar residues" evidence="1">
    <location>
        <begin position="125"/>
        <end position="137"/>
    </location>
</feature>
<organism evidence="2 3">
    <name type="scientific">Triplophysa rosa</name>
    <name type="common">Cave loach</name>
    <dbReference type="NCBI Taxonomy" id="992332"/>
    <lineage>
        <taxon>Eukaryota</taxon>
        <taxon>Metazoa</taxon>
        <taxon>Chordata</taxon>
        <taxon>Craniata</taxon>
        <taxon>Vertebrata</taxon>
        <taxon>Euteleostomi</taxon>
        <taxon>Actinopterygii</taxon>
        <taxon>Neopterygii</taxon>
        <taxon>Teleostei</taxon>
        <taxon>Ostariophysi</taxon>
        <taxon>Cypriniformes</taxon>
        <taxon>Nemacheilidae</taxon>
        <taxon>Triplophysa</taxon>
    </lineage>
</organism>
<dbReference type="Proteomes" id="UP001059041">
    <property type="component" value="Linkage Group LG10"/>
</dbReference>
<feature type="region of interest" description="Disordered" evidence="1">
    <location>
        <begin position="116"/>
        <end position="137"/>
    </location>
</feature>
<name>A0A9W7TWL1_TRIRA</name>
<proteinExistence type="predicted"/>
<sequence length="209" mass="23129">MTYGSLPKRQYFMEMIFRPPGAELLAPSEAKRDVCLRSLLDSALCDFAQKLVGSSSQTISLNPVDFSWPGLYIRTCEVSEGRSALALLTFSHVGDALSLTFTRLDGQAEDTRALIKDKAPLTGGHPSSSAGSWQRCDSTAGRREVQTLSFLTQTRLEQNGFSFNSTACQKPAPVPQKFNSRPNVTPIRSRRGGPFKNTLHSLYFDQYLK</sequence>
<protein>
    <submittedName>
        <fullName evidence="2">Uncharacterized protein</fullName>
    </submittedName>
</protein>
<evidence type="ECO:0000256" key="1">
    <source>
        <dbReference type="SAM" id="MobiDB-lite"/>
    </source>
</evidence>
<accession>A0A9W7TWL1</accession>
<dbReference type="AlphaFoldDB" id="A0A9W7TWL1"/>